<reference evidence="1 2" key="1">
    <citation type="submission" date="2018-09" db="EMBL/GenBank/DDBJ databases">
        <title>Altererythrobacter sp.Ery1 and Ery12, the genome sequencing of novel strains in genus Alterythrobacter.</title>
        <authorList>
            <person name="Cheng H."/>
            <person name="Wu Y.-H."/>
            <person name="Fang C."/>
            <person name="Xu X.-W."/>
        </authorList>
    </citation>
    <scope>NUCLEOTIDE SEQUENCE [LARGE SCALE GENOMIC DNA]</scope>
    <source>
        <strain evidence="1 2">Ery12</strain>
    </source>
</reference>
<dbReference type="Proteomes" id="UP000284322">
    <property type="component" value="Unassembled WGS sequence"/>
</dbReference>
<evidence type="ECO:0000313" key="2">
    <source>
        <dbReference type="Proteomes" id="UP000284322"/>
    </source>
</evidence>
<accession>A0A419R508</accession>
<sequence length="109" mass="11778">MSSGGTEDGMSQEGITPFLRVLRLILHSFLRQRMAWPGQRPEDMDIAFDIEAMAGTVGLSTGDMAAALDQLTGGGLIFWQNGVLRVMDPDGLVDAARVDPAQLSDWLSN</sequence>
<keyword evidence="2" id="KW-1185">Reference proteome</keyword>
<dbReference type="RefSeq" id="WP_120106901.1">
    <property type="nucleotide sequence ID" value="NZ_RAHJ01000008.1"/>
</dbReference>
<comment type="caution">
    <text evidence="1">The sequence shown here is derived from an EMBL/GenBank/DDBJ whole genome shotgun (WGS) entry which is preliminary data.</text>
</comment>
<organism evidence="1 2">
    <name type="scientific">Tsuneonella suprasediminis</name>
    <dbReference type="NCBI Taxonomy" id="2306996"/>
    <lineage>
        <taxon>Bacteria</taxon>
        <taxon>Pseudomonadati</taxon>
        <taxon>Pseudomonadota</taxon>
        <taxon>Alphaproteobacteria</taxon>
        <taxon>Sphingomonadales</taxon>
        <taxon>Erythrobacteraceae</taxon>
        <taxon>Tsuneonella</taxon>
    </lineage>
</organism>
<dbReference type="AlphaFoldDB" id="A0A419R508"/>
<dbReference type="EMBL" id="RAHJ01000008">
    <property type="protein sequence ID" value="RJX70342.1"/>
    <property type="molecule type" value="Genomic_DNA"/>
</dbReference>
<proteinExistence type="predicted"/>
<evidence type="ECO:0008006" key="3">
    <source>
        <dbReference type="Google" id="ProtNLM"/>
    </source>
</evidence>
<gene>
    <name evidence="1" type="ORF">D6858_02555</name>
</gene>
<dbReference type="InterPro" id="IPR036390">
    <property type="entry name" value="WH_DNA-bd_sf"/>
</dbReference>
<evidence type="ECO:0000313" key="1">
    <source>
        <dbReference type="EMBL" id="RJX70342.1"/>
    </source>
</evidence>
<protein>
    <recommendedName>
        <fullName evidence="3">HTH crp-type domain-containing protein</fullName>
    </recommendedName>
</protein>
<name>A0A419R508_9SPHN</name>
<dbReference type="SUPFAM" id="SSF46785">
    <property type="entry name" value="Winged helix' DNA-binding domain"/>
    <property type="match status" value="1"/>
</dbReference>